<name>A0A9Q0FLC4_9ROSI</name>
<dbReference type="EMBL" id="JAKUCV010005051">
    <property type="protein sequence ID" value="KAJ4832884.1"/>
    <property type="molecule type" value="Genomic_DNA"/>
</dbReference>
<dbReference type="Pfam" id="PF03372">
    <property type="entry name" value="Exo_endo_phos"/>
    <property type="match status" value="1"/>
</dbReference>
<accession>A0A9Q0FLC4</accession>
<dbReference type="Gene3D" id="3.60.10.10">
    <property type="entry name" value="Endonuclease/exonuclease/phosphatase"/>
    <property type="match status" value="1"/>
</dbReference>
<dbReference type="AlphaFoldDB" id="A0A9Q0FLC4"/>
<comment type="caution">
    <text evidence="2">The sequence shown here is derived from an EMBL/GenBank/DDBJ whole genome shotgun (WGS) entry which is preliminary data.</text>
</comment>
<reference evidence="2" key="1">
    <citation type="submission" date="2022-02" db="EMBL/GenBank/DDBJ databases">
        <authorList>
            <person name="Henning P.M."/>
            <person name="McCubbin A.G."/>
            <person name="Shore J.S."/>
        </authorList>
    </citation>
    <scope>NUCLEOTIDE SEQUENCE</scope>
    <source>
        <strain evidence="2">F60SS</strain>
        <tissue evidence="2">Leaves</tissue>
    </source>
</reference>
<organism evidence="2 3">
    <name type="scientific">Turnera subulata</name>
    <dbReference type="NCBI Taxonomy" id="218843"/>
    <lineage>
        <taxon>Eukaryota</taxon>
        <taxon>Viridiplantae</taxon>
        <taxon>Streptophyta</taxon>
        <taxon>Embryophyta</taxon>
        <taxon>Tracheophyta</taxon>
        <taxon>Spermatophyta</taxon>
        <taxon>Magnoliopsida</taxon>
        <taxon>eudicotyledons</taxon>
        <taxon>Gunneridae</taxon>
        <taxon>Pentapetalae</taxon>
        <taxon>rosids</taxon>
        <taxon>fabids</taxon>
        <taxon>Malpighiales</taxon>
        <taxon>Passifloraceae</taxon>
        <taxon>Turnera</taxon>
    </lineage>
</organism>
<sequence length="211" mass="24040">MVWNCQEAGSRKFRRALQDLVSSHRPSILILLETWVEFAREEDFAVSLGFSGSLIVDPIGFSGGIWFLWTTPDFHVTLLQSSRQFIHASVCYRHEDPWLLTAIYASPTTTMRQSLWSALEQIATASSLPWLLVGDFNVIADPSERCGELIASSPLCRRFVNTIHACQLLDLGFVGSPFTFARGTVRKRLDRGLCNEVWRTRFLEAFLRHME</sequence>
<dbReference type="InterPro" id="IPR036691">
    <property type="entry name" value="Endo/exonu/phosph_ase_sf"/>
</dbReference>
<dbReference type="InterPro" id="IPR005135">
    <property type="entry name" value="Endo/exonuclease/phosphatase"/>
</dbReference>
<keyword evidence="3" id="KW-1185">Reference proteome</keyword>
<dbReference type="Proteomes" id="UP001141552">
    <property type="component" value="Unassembled WGS sequence"/>
</dbReference>
<gene>
    <name evidence="2" type="ORF">Tsubulata_051520</name>
</gene>
<evidence type="ECO:0000259" key="1">
    <source>
        <dbReference type="Pfam" id="PF03372"/>
    </source>
</evidence>
<reference evidence="2" key="2">
    <citation type="journal article" date="2023" name="Plants (Basel)">
        <title>Annotation of the Turnera subulata (Passifloraceae) Draft Genome Reveals the S-Locus Evolved after the Divergence of Turneroideae from Passifloroideae in a Stepwise Manner.</title>
        <authorList>
            <person name="Henning P.M."/>
            <person name="Roalson E.H."/>
            <person name="Mir W."/>
            <person name="McCubbin A.G."/>
            <person name="Shore J.S."/>
        </authorList>
    </citation>
    <scope>NUCLEOTIDE SEQUENCE</scope>
    <source>
        <strain evidence="2">F60SS</strain>
    </source>
</reference>
<evidence type="ECO:0000313" key="3">
    <source>
        <dbReference type="Proteomes" id="UP001141552"/>
    </source>
</evidence>
<feature type="non-terminal residue" evidence="2">
    <location>
        <position position="211"/>
    </location>
</feature>
<dbReference type="SUPFAM" id="SSF56219">
    <property type="entry name" value="DNase I-like"/>
    <property type="match status" value="1"/>
</dbReference>
<dbReference type="OrthoDB" id="1113909at2759"/>
<feature type="domain" description="Endonuclease/exonuclease/phosphatase" evidence="1">
    <location>
        <begin position="1"/>
        <end position="202"/>
    </location>
</feature>
<evidence type="ECO:0000313" key="2">
    <source>
        <dbReference type="EMBL" id="KAJ4832884.1"/>
    </source>
</evidence>
<protein>
    <recommendedName>
        <fullName evidence="1">Endonuclease/exonuclease/phosphatase domain-containing protein</fullName>
    </recommendedName>
</protein>
<dbReference type="PANTHER" id="PTHR35218">
    <property type="entry name" value="RNASE H DOMAIN-CONTAINING PROTEIN"/>
    <property type="match status" value="1"/>
</dbReference>
<proteinExistence type="predicted"/>
<dbReference type="PANTHER" id="PTHR35218:SF9">
    <property type="entry name" value="ENDONUCLEASE_EXONUCLEASE_PHOSPHATASE DOMAIN-CONTAINING PROTEIN"/>
    <property type="match status" value="1"/>
</dbReference>
<dbReference type="GO" id="GO:0003824">
    <property type="term" value="F:catalytic activity"/>
    <property type="evidence" value="ECO:0007669"/>
    <property type="project" value="InterPro"/>
</dbReference>